<comment type="subcellular location">
    <subcellularLocation>
        <location evidence="1">Endoplasmic reticulum membrane</location>
        <topology evidence="1">Multi-pass membrane protein</topology>
    </subcellularLocation>
</comment>
<keyword evidence="4 8" id="KW-0812">Transmembrane</keyword>
<keyword evidence="7 8" id="KW-0472">Membrane</keyword>
<feature type="transmembrane region" description="Helical" evidence="8">
    <location>
        <begin position="108"/>
        <end position="131"/>
    </location>
</feature>
<evidence type="ECO:0000256" key="1">
    <source>
        <dbReference type="ARBA" id="ARBA00004477"/>
    </source>
</evidence>
<keyword evidence="3" id="KW-0337">GPI-anchor biosynthesis</keyword>
<feature type="transmembrane region" description="Helical" evidence="8">
    <location>
        <begin position="174"/>
        <end position="196"/>
    </location>
</feature>
<evidence type="ECO:0008006" key="11">
    <source>
        <dbReference type="Google" id="ProtNLM"/>
    </source>
</evidence>
<proteinExistence type="predicted"/>
<dbReference type="Proteomes" id="UP000789390">
    <property type="component" value="Unassembled WGS sequence"/>
</dbReference>
<evidence type="ECO:0000256" key="8">
    <source>
        <dbReference type="SAM" id="Phobius"/>
    </source>
</evidence>
<name>A0A8J2S310_9CRUS</name>
<feature type="transmembrane region" description="Helical" evidence="8">
    <location>
        <begin position="46"/>
        <end position="68"/>
    </location>
</feature>
<dbReference type="InterPro" id="IPR009580">
    <property type="entry name" value="GPI_biosynthesis_protein_Pig-F"/>
</dbReference>
<dbReference type="UniPathway" id="UPA00196"/>
<dbReference type="GO" id="GO:0005789">
    <property type="term" value="C:endoplasmic reticulum membrane"/>
    <property type="evidence" value="ECO:0007669"/>
    <property type="project" value="UniProtKB-SubCell"/>
</dbReference>
<gene>
    <name evidence="9" type="ORF">DGAL_LOCUS11807</name>
</gene>
<dbReference type="AlphaFoldDB" id="A0A8J2S310"/>
<accession>A0A8J2S310</accession>
<evidence type="ECO:0000256" key="5">
    <source>
        <dbReference type="ARBA" id="ARBA00022824"/>
    </source>
</evidence>
<keyword evidence="6 8" id="KW-1133">Transmembrane helix</keyword>
<evidence type="ECO:0000256" key="2">
    <source>
        <dbReference type="ARBA" id="ARBA00004687"/>
    </source>
</evidence>
<comment type="caution">
    <text evidence="9">The sequence shown here is derived from an EMBL/GenBank/DDBJ whole genome shotgun (WGS) entry which is preliminary data.</text>
</comment>
<sequence length="218" mass="24655">MQSNRSRSKSRFSNENIGCIWNVFLCFSIMFWRRMNEGNGEGGNTFQFPFCFSILLVNITFSYVLSYFRHKEKIELTSLLRYGLLTSTLFHILSVLFGAPFLKNWDRTISFSMLLSALILPSVATCAGNLGNSLNFSCFEWMGANELSTCFGAWLGAFVIPLDWDCSWQVWPEPVAVGAVVGCGLSSLLKLIGPAITTNSAGYKMYWPTKYFVHERHV</sequence>
<dbReference type="GO" id="GO:0006506">
    <property type="term" value="P:GPI anchor biosynthetic process"/>
    <property type="evidence" value="ECO:0007669"/>
    <property type="project" value="UniProtKB-UniPathway"/>
</dbReference>
<evidence type="ECO:0000256" key="6">
    <source>
        <dbReference type="ARBA" id="ARBA00022989"/>
    </source>
</evidence>
<keyword evidence="10" id="KW-1185">Reference proteome</keyword>
<evidence type="ECO:0000256" key="7">
    <source>
        <dbReference type="ARBA" id="ARBA00023136"/>
    </source>
</evidence>
<reference evidence="9" key="1">
    <citation type="submission" date="2021-11" db="EMBL/GenBank/DDBJ databases">
        <authorList>
            <person name="Schell T."/>
        </authorList>
    </citation>
    <scope>NUCLEOTIDE SEQUENCE</scope>
    <source>
        <strain evidence="9">M5</strain>
    </source>
</reference>
<dbReference type="EMBL" id="CAKKLH010000284">
    <property type="protein sequence ID" value="CAH0108428.1"/>
    <property type="molecule type" value="Genomic_DNA"/>
</dbReference>
<organism evidence="9 10">
    <name type="scientific">Daphnia galeata</name>
    <dbReference type="NCBI Taxonomy" id="27404"/>
    <lineage>
        <taxon>Eukaryota</taxon>
        <taxon>Metazoa</taxon>
        <taxon>Ecdysozoa</taxon>
        <taxon>Arthropoda</taxon>
        <taxon>Crustacea</taxon>
        <taxon>Branchiopoda</taxon>
        <taxon>Diplostraca</taxon>
        <taxon>Cladocera</taxon>
        <taxon>Anomopoda</taxon>
        <taxon>Daphniidae</taxon>
        <taxon>Daphnia</taxon>
    </lineage>
</organism>
<evidence type="ECO:0000256" key="4">
    <source>
        <dbReference type="ARBA" id="ARBA00022692"/>
    </source>
</evidence>
<feature type="transmembrane region" description="Helical" evidence="8">
    <location>
        <begin position="143"/>
        <end position="162"/>
    </location>
</feature>
<evidence type="ECO:0000313" key="10">
    <source>
        <dbReference type="Proteomes" id="UP000789390"/>
    </source>
</evidence>
<dbReference type="OrthoDB" id="17366at2759"/>
<dbReference type="Pfam" id="PF06699">
    <property type="entry name" value="PIG-F"/>
    <property type="match status" value="1"/>
</dbReference>
<comment type="pathway">
    <text evidence="2">Glycolipid biosynthesis; glycosylphosphatidylinositol-anchor biosynthesis.</text>
</comment>
<evidence type="ECO:0000313" key="9">
    <source>
        <dbReference type="EMBL" id="CAH0108428.1"/>
    </source>
</evidence>
<feature type="transmembrane region" description="Helical" evidence="8">
    <location>
        <begin position="12"/>
        <end position="34"/>
    </location>
</feature>
<feature type="transmembrane region" description="Helical" evidence="8">
    <location>
        <begin position="80"/>
        <end position="102"/>
    </location>
</feature>
<keyword evidence="5" id="KW-0256">Endoplasmic reticulum</keyword>
<evidence type="ECO:0000256" key="3">
    <source>
        <dbReference type="ARBA" id="ARBA00022502"/>
    </source>
</evidence>
<protein>
    <recommendedName>
        <fullName evidence="11">Phosphatidylinositol-glycan biosynthesis class F protein</fullName>
    </recommendedName>
</protein>